<dbReference type="SUPFAM" id="SSF48498">
    <property type="entry name" value="Tetracyclin repressor-like, C-terminal domain"/>
    <property type="match status" value="1"/>
</dbReference>
<dbReference type="EMBL" id="CP082781">
    <property type="protein sequence ID" value="UGS26157.1"/>
    <property type="molecule type" value="Genomic_DNA"/>
</dbReference>
<dbReference type="Gene3D" id="1.10.357.10">
    <property type="entry name" value="Tetracycline Repressor, domain 2"/>
    <property type="match status" value="1"/>
</dbReference>
<feature type="DNA-binding region" description="H-T-H motif" evidence="2">
    <location>
        <begin position="42"/>
        <end position="61"/>
    </location>
</feature>
<keyword evidence="1 2" id="KW-0238">DNA-binding</keyword>
<evidence type="ECO:0000313" key="5">
    <source>
        <dbReference type="EMBL" id="UGS26157.1"/>
    </source>
</evidence>
<evidence type="ECO:0000313" key="6">
    <source>
        <dbReference type="Proteomes" id="UP001199642"/>
    </source>
</evidence>
<name>A0ABY3RQV3_9MICO</name>
<evidence type="ECO:0000256" key="3">
    <source>
        <dbReference type="SAM" id="MobiDB-lite"/>
    </source>
</evidence>
<dbReference type="InterPro" id="IPR009057">
    <property type="entry name" value="Homeodomain-like_sf"/>
</dbReference>
<evidence type="ECO:0000256" key="1">
    <source>
        <dbReference type="ARBA" id="ARBA00023125"/>
    </source>
</evidence>
<dbReference type="InterPro" id="IPR050109">
    <property type="entry name" value="HTH-type_TetR-like_transc_reg"/>
</dbReference>
<dbReference type="InterPro" id="IPR036271">
    <property type="entry name" value="Tet_transcr_reg_TetR-rel_C_sf"/>
</dbReference>
<keyword evidence="6" id="KW-1185">Reference proteome</keyword>
<dbReference type="PANTHER" id="PTHR30055:SF223">
    <property type="entry name" value="HTH-TYPE TRANSCRIPTIONAL REGULATOR UIDR"/>
    <property type="match status" value="1"/>
</dbReference>
<evidence type="ECO:0000259" key="4">
    <source>
        <dbReference type="PROSITE" id="PS50977"/>
    </source>
</evidence>
<evidence type="ECO:0000256" key="2">
    <source>
        <dbReference type="PROSITE-ProRule" id="PRU00335"/>
    </source>
</evidence>
<reference evidence="5 6" key="1">
    <citation type="submission" date="2023-01" db="EMBL/GenBank/DDBJ databases">
        <title>Characterization of estradiol degrading bacteria Microbacterium sp. MZT7 and reveal degrading genes through genome analysis.</title>
        <authorList>
            <person name="Hao P."/>
            <person name="Gao Y."/>
        </authorList>
    </citation>
    <scope>NUCLEOTIDE SEQUENCE [LARGE SCALE GENOMIC DNA]</scope>
    <source>
        <strain evidence="5 6">MZT7</strain>
    </source>
</reference>
<sequence length="222" mass="24616">MEAAAESAAPRKRRSPKGEARRQRILDVARTIFSEGGYHSASIADIAARAGISQAGLLHHFPSKPELLLAVLNSRDAEAVRQLRDRNLTGVAYLNEYLRTLWDHAADPVLVQLNAMISAEALAESHPAHDYFVEQHRVRLADFTRSIEETFDFDAMPPGVTAETVARWAIALAEGMRLQMLYEDAGKVDRSGTLALFFESLRPYLRDPEPITTPGDEPVGPR</sequence>
<dbReference type="RefSeq" id="WP_067249655.1">
    <property type="nucleotide sequence ID" value="NZ_CP082781.1"/>
</dbReference>
<dbReference type="PANTHER" id="PTHR30055">
    <property type="entry name" value="HTH-TYPE TRANSCRIPTIONAL REGULATOR RUTR"/>
    <property type="match status" value="1"/>
</dbReference>
<dbReference type="Pfam" id="PF00440">
    <property type="entry name" value="TetR_N"/>
    <property type="match status" value="1"/>
</dbReference>
<gene>
    <name evidence="5" type="ORF">K8F61_16170</name>
</gene>
<dbReference type="PRINTS" id="PR00455">
    <property type="entry name" value="HTHTETR"/>
</dbReference>
<dbReference type="InterPro" id="IPR001647">
    <property type="entry name" value="HTH_TetR"/>
</dbReference>
<accession>A0ABY3RQV3</accession>
<dbReference type="Proteomes" id="UP001199642">
    <property type="component" value="Chromosome"/>
</dbReference>
<dbReference type="SUPFAM" id="SSF46689">
    <property type="entry name" value="Homeodomain-like"/>
    <property type="match status" value="1"/>
</dbReference>
<feature type="region of interest" description="Disordered" evidence="3">
    <location>
        <begin position="1"/>
        <end position="21"/>
    </location>
</feature>
<proteinExistence type="predicted"/>
<dbReference type="PROSITE" id="PS50977">
    <property type="entry name" value="HTH_TETR_2"/>
    <property type="match status" value="1"/>
</dbReference>
<feature type="domain" description="HTH tetR-type" evidence="4">
    <location>
        <begin position="19"/>
        <end position="79"/>
    </location>
</feature>
<organism evidence="5 6">
    <name type="scientific">Microbacterium resistens</name>
    <dbReference type="NCBI Taxonomy" id="156977"/>
    <lineage>
        <taxon>Bacteria</taxon>
        <taxon>Bacillati</taxon>
        <taxon>Actinomycetota</taxon>
        <taxon>Actinomycetes</taxon>
        <taxon>Micrococcales</taxon>
        <taxon>Microbacteriaceae</taxon>
        <taxon>Microbacterium</taxon>
    </lineage>
</organism>
<protein>
    <submittedName>
        <fullName evidence="5">TetR/AcrR family transcriptional regulator</fullName>
    </submittedName>
</protein>